<proteinExistence type="predicted"/>
<dbReference type="RefSeq" id="WP_311717320.1">
    <property type="nucleotide sequence ID" value="NZ_JAVREZ010000012.1"/>
</dbReference>
<sequence length="166" mass="18140">MNTEELAASLATPTAATVRDALRSLTPAALDALAVEVVEATEEAWRQVVVSRVAAFAAAQPRGGRTPVAAYFTTIERMSTDGMSIEWNPFMAALTTNEDIPDLRNTRTTVRVVRPPETALAQEIVDPELVTALDRLALLDPPNHEDVLRVHLPTQRAYRIGFRAAH</sequence>
<gene>
    <name evidence="1" type="ORF">RNB18_30350</name>
</gene>
<comment type="caution">
    <text evidence="1">The sequence shown here is derived from an EMBL/GenBank/DDBJ whole genome shotgun (WGS) entry which is preliminary data.</text>
</comment>
<accession>A0ABU2VFV0</accession>
<keyword evidence="2" id="KW-1185">Reference proteome</keyword>
<evidence type="ECO:0000313" key="1">
    <source>
        <dbReference type="EMBL" id="MDT0484461.1"/>
    </source>
</evidence>
<name>A0ABU2VFV0_9ACTN</name>
<protein>
    <submittedName>
        <fullName evidence="1">Uncharacterized protein</fullName>
    </submittedName>
</protein>
<evidence type="ECO:0000313" key="2">
    <source>
        <dbReference type="Proteomes" id="UP001183824"/>
    </source>
</evidence>
<dbReference type="EMBL" id="JAVREZ010000012">
    <property type="protein sequence ID" value="MDT0484461.1"/>
    <property type="molecule type" value="Genomic_DNA"/>
</dbReference>
<organism evidence="1 2">
    <name type="scientific">Streptomyces doebereineriae</name>
    <dbReference type="NCBI Taxonomy" id="3075528"/>
    <lineage>
        <taxon>Bacteria</taxon>
        <taxon>Bacillati</taxon>
        <taxon>Actinomycetota</taxon>
        <taxon>Actinomycetes</taxon>
        <taxon>Kitasatosporales</taxon>
        <taxon>Streptomycetaceae</taxon>
        <taxon>Streptomyces</taxon>
    </lineage>
</organism>
<reference evidence="2" key="1">
    <citation type="submission" date="2023-07" db="EMBL/GenBank/DDBJ databases">
        <title>30 novel species of actinomycetes from the DSMZ collection.</title>
        <authorList>
            <person name="Nouioui I."/>
        </authorList>
    </citation>
    <scope>NUCLEOTIDE SEQUENCE [LARGE SCALE GENOMIC DNA]</scope>
    <source>
        <strain evidence="2">DSM 41640</strain>
    </source>
</reference>
<dbReference type="Proteomes" id="UP001183824">
    <property type="component" value="Unassembled WGS sequence"/>
</dbReference>